<evidence type="ECO:0000256" key="1">
    <source>
        <dbReference type="ARBA" id="ARBA00022679"/>
    </source>
</evidence>
<organism evidence="3 4">
    <name type="scientific">Streptomyces botrytidirepellens</name>
    <dbReference type="NCBI Taxonomy" id="2486417"/>
    <lineage>
        <taxon>Bacteria</taxon>
        <taxon>Bacillati</taxon>
        <taxon>Actinomycetota</taxon>
        <taxon>Actinomycetes</taxon>
        <taxon>Kitasatosporales</taxon>
        <taxon>Streptomycetaceae</taxon>
        <taxon>Streptomyces</taxon>
    </lineage>
</organism>
<dbReference type="Proteomes" id="UP000275401">
    <property type="component" value="Unassembled WGS sequence"/>
</dbReference>
<protein>
    <submittedName>
        <fullName evidence="3">Beta-ketoacyl-[acyl-carrier-protein] synthase family protein</fullName>
    </submittedName>
</protein>
<evidence type="ECO:0000313" key="3">
    <source>
        <dbReference type="EMBL" id="RNG07752.1"/>
    </source>
</evidence>
<name>A0A3M8UR46_9ACTN</name>
<dbReference type="InterPro" id="IPR016039">
    <property type="entry name" value="Thiolase-like"/>
</dbReference>
<accession>A0A3M8UR46</accession>
<dbReference type="AlphaFoldDB" id="A0A3M8UR46"/>
<dbReference type="PANTHER" id="PTHR11712:SF336">
    <property type="entry name" value="3-OXOACYL-[ACYL-CARRIER-PROTEIN] SYNTHASE, MITOCHONDRIAL"/>
    <property type="match status" value="1"/>
</dbReference>
<dbReference type="EMBL" id="RIBZ01000610">
    <property type="protein sequence ID" value="RNG07752.1"/>
    <property type="molecule type" value="Genomic_DNA"/>
</dbReference>
<feature type="non-terminal residue" evidence="3">
    <location>
        <position position="1"/>
    </location>
</feature>
<keyword evidence="4" id="KW-1185">Reference proteome</keyword>
<dbReference type="GO" id="GO:0006633">
    <property type="term" value="P:fatty acid biosynthetic process"/>
    <property type="evidence" value="ECO:0007669"/>
    <property type="project" value="TreeGrafter"/>
</dbReference>
<dbReference type="PANTHER" id="PTHR11712">
    <property type="entry name" value="POLYKETIDE SYNTHASE-RELATED"/>
    <property type="match status" value="1"/>
</dbReference>
<evidence type="ECO:0000259" key="2">
    <source>
        <dbReference type="PROSITE" id="PS52004"/>
    </source>
</evidence>
<dbReference type="InterPro" id="IPR014031">
    <property type="entry name" value="Ketoacyl_synth_C"/>
</dbReference>
<dbReference type="Pfam" id="PF02801">
    <property type="entry name" value="Ketoacyl-synt_C"/>
    <property type="match status" value="1"/>
</dbReference>
<dbReference type="InterPro" id="IPR000794">
    <property type="entry name" value="Beta-ketoacyl_synthase"/>
</dbReference>
<dbReference type="PROSITE" id="PS52004">
    <property type="entry name" value="KS3_2"/>
    <property type="match status" value="1"/>
</dbReference>
<dbReference type="GO" id="GO:0004315">
    <property type="term" value="F:3-oxoacyl-[acyl-carrier-protein] synthase activity"/>
    <property type="evidence" value="ECO:0007669"/>
    <property type="project" value="TreeGrafter"/>
</dbReference>
<feature type="domain" description="Ketosynthase family 3 (KS3)" evidence="2">
    <location>
        <begin position="1"/>
        <end position="159"/>
    </location>
</feature>
<comment type="caution">
    <text evidence="3">The sequence shown here is derived from an EMBL/GenBank/DDBJ whole genome shotgun (WGS) entry which is preliminary data.</text>
</comment>
<gene>
    <name evidence="3" type="ORF">EEJ42_33660</name>
</gene>
<keyword evidence="1" id="KW-0808">Transferase</keyword>
<sequence length="161" mass="16000">GPGYARLVGTGWSCDAHHATAPEPGGGQIERAMRRALREAGADDASAGDAVGFVVPHGTGTDLNDVVESRVLAAVAPNSPLYSLKALIGHTGGAAGAFAALSAALMLHHRTVPPNVPVGAADPECAVPLPSGSTPLSGGYGLVNAYAFGGNNISLVLAEAR</sequence>
<dbReference type="Gene3D" id="3.40.47.10">
    <property type="match status" value="1"/>
</dbReference>
<proteinExistence type="predicted"/>
<evidence type="ECO:0000313" key="4">
    <source>
        <dbReference type="Proteomes" id="UP000275401"/>
    </source>
</evidence>
<reference evidence="3 4" key="1">
    <citation type="submission" date="2018-11" db="EMBL/GenBank/DDBJ databases">
        <title>The Potential of Streptomyces as Biocontrol Agents against the Tomato grey mould, Botrytis cinerea (Gray mold) Frontiers in Microbiology.</title>
        <authorList>
            <person name="Li D."/>
        </authorList>
    </citation>
    <scope>NUCLEOTIDE SEQUENCE [LARGE SCALE GENOMIC DNA]</scope>
    <source>
        <strain evidence="3 4">NEAU-LD23</strain>
    </source>
</reference>
<dbReference type="SUPFAM" id="SSF53901">
    <property type="entry name" value="Thiolase-like"/>
    <property type="match status" value="1"/>
</dbReference>
<dbReference type="InterPro" id="IPR020841">
    <property type="entry name" value="PKS_Beta-ketoAc_synthase_dom"/>
</dbReference>